<reference evidence="1" key="1">
    <citation type="journal article" date="2023" name="Science">
        <title>Genome structures resolve the early diversification of teleost fishes.</title>
        <authorList>
            <person name="Parey E."/>
            <person name="Louis A."/>
            <person name="Montfort J."/>
            <person name="Bouchez O."/>
            <person name="Roques C."/>
            <person name="Iampietro C."/>
            <person name="Lluch J."/>
            <person name="Castinel A."/>
            <person name="Donnadieu C."/>
            <person name="Desvignes T."/>
            <person name="Floi Bucao C."/>
            <person name="Jouanno E."/>
            <person name="Wen M."/>
            <person name="Mejri S."/>
            <person name="Dirks R."/>
            <person name="Jansen H."/>
            <person name="Henkel C."/>
            <person name="Chen W.J."/>
            <person name="Zahm M."/>
            <person name="Cabau C."/>
            <person name="Klopp C."/>
            <person name="Thompson A.W."/>
            <person name="Robinson-Rechavi M."/>
            <person name="Braasch I."/>
            <person name="Lecointre G."/>
            <person name="Bobe J."/>
            <person name="Postlethwait J.H."/>
            <person name="Berthelot C."/>
            <person name="Roest Crollius H."/>
            <person name="Guiguen Y."/>
        </authorList>
    </citation>
    <scope>NUCLEOTIDE SEQUENCE</scope>
    <source>
        <strain evidence="1">NC1722</strain>
    </source>
</reference>
<name>A0AAD7SMD3_9TELE</name>
<proteinExistence type="predicted"/>
<comment type="caution">
    <text evidence="1">The sequence shown here is derived from an EMBL/GenBank/DDBJ whole genome shotgun (WGS) entry which is preliminary data.</text>
</comment>
<dbReference type="AlphaFoldDB" id="A0AAD7SMD3"/>
<dbReference type="EMBL" id="JAINUG010000054">
    <property type="protein sequence ID" value="KAJ8404136.1"/>
    <property type="molecule type" value="Genomic_DNA"/>
</dbReference>
<evidence type="ECO:0000313" key="2">
    <source>
        <dbReference type="Proteomes" id="UP001221898"/>
    </source>
</evidence>
<keyword evidence="2" id="KW-1185">Reference proteome</keyword>
<protein>
    <submittedName>
        <fullName evidence="1">Uncharacterized protein</fullName>
    </submittedName>
</protein>
<gene>
    <name evidence="1" type="ORF">AAFF_G00339090</name>
</gene>
<dbReference type="Proteomes" id="UP001221898">
    <property type="component" value="Unassembled WGS sequence"/>
</dbReference>
<accession>A0AAD7SMD3</accession>
<organism evidence="1 2">
    <name type="scientific">Aldrovandia affinis</name>
    <dbReference type="NCBI Taxonomy" id="143900"/>
    <lineage>
        <taxon>Eukaryota</taxon>
        <taxon>Metazoa</taxon>
        <taxon>Chordata</taxon>
        <taxon>Craniata</taxon>
        <taxon>Vertebrata</taxon>
        <taxon>Euteleostomi</taxon>
        <taxon>Actinopterygii</taxon>
        <taxon>Neopterygii</taxon>
        <taxon>Teleostei</taxon>
        <taxon>Notacanthiformes</taxon>
        <taxon>Halosauridae</taxon>
        <taxon>Aldrovandia</taxon>
    </lineage>
</organism>
<sequence length="122" mass="13392">MFVGGQHSLARGADLIAPCPTSPFPFFPLEPTGCFCEQAYLGRDSEGLAVVDSRARPFSQVDRTSGALREIFVCTVRSNRGFASLSASCSALHWPQKAEHSCDFSRRDESSNYSGFYCSRLI</sequence>
<evidence type="ECO:0000313" key="1">
    <source>
        <dbReference type="EMBL" id="KAJ8404136.1"/>
    </source>
</evidence>